<feature type="transmembrane region" description="Helical" evidence="1">
    <location>
        <begin position="58"/>
        <end position="76"/>
    </location>
</feature>
<name>A0ABU9YRI3_9PROT</name>
<evidence type="ECO:0000313" key="2">
    <source>
        <dbReference type="EMBL" id="MEN2991405.1"/>
    </source>
</evidence>
<comment type="caution">
    <text evidence="2">The sequence shown here is derived from an EMBL/GenBank/DDBJ whole genome shotgun (WGS) entry which is preliminary data.</text>
</comment>
<feature type="transmembrane region" description="Helical" evidence="1">
    <location>
        <begin position="33"/>
        <end position="52"/>
    </location>
</feature>
<protein>
    <submittedName>
        <fullName evidence="2">Uncharacterized protein</fullName>
    </submittedName>
</protein>
<dbReference type="Proteomes" id="UP001413721">
    <property type="component" value="Unassembled WGS sequence"/>
</dbReference>
<reference evidence="2 3" key="1">
    <citation type="submission" date="2024-03" db="EMBL/GenBank/DDBJ databases">
        <title>High-quality draft genome sequencing of Tistrella sp. BH-R2-4.</title>
        <authorList>
            <person name="Dong C."/>
        </authorList>
    </citation>
    <scope>NUCLEOTIDE SEQUENCE [LARGE SCALE GENOMIC DNA]</scope>
    <source>
        <strain evidence="2 3">BH-R2-4</strain>
    </source>
</reference>
<keyword evidence="3" id="KW-1185">Reference proteome</keyword>
<keyword evidence="1" id="KW-0472">Membrane</keyword>
<gene>
    <name evidence="2" type="ORF">WG926_24040</name>
</gene>
<dbReference type="EMBL" id="JBBKTW010000011">
    <property type="protein sequence ID" value="MEN2991405.1"/>
    <property type="molecule type" value="Genomic_DNA"/>
</dbReference>
<keyword evidence="1" id="KW-1133">Transmembrane helix</keyword>
<organism evidence="2 3">
    <name type="scientific">Tistrella arctica</name>
    <dbReference type="NCBI Taxonomy" id="3133430"/>
    <lineage>
        <taxon>Bacteria</taxon>
        <taxon>Pseudomonadati</taxon>
        <taxon>Pseudomonadota</taxon>
        <taxon>Alphaproteobacteria</taxon>
        <taxon>Geminicoccales</taxon>
        <taxon>Geminicoccaceae</taxon>
        <taxon>Tistrella</taxon>
    </lineage>
</organism>
<keyword evidence="1" id="KW-0812">Transmembrane</keyword>
<evidence type="ECO:0000313" key="3">
    <source>
        <dbReference type="Proteomes" id="UP001413721"/>
    </source>
</evidence>
<evidence type="ECO:0000256" key="1">
    <source>
        <dbReference type="SAM" id="Phobius"/>
    </source>
</evidence>
<sequence>MAEAQSRIRRIWQAYVDAVCRNTPIYRRSVPRLTAGVILLLISISISIAAILGENLVVGILAVLGASLIGAFKGDIRQSWLERKRQREEKPN</sequence>
<dbReference type="RefSeq" id="WP_345938455.1">
    <property type="nucleotide sequence ID" value="NZ_JBBKTW010000011.1"/>
</dbReference>
<proteinExistence type="predicted"/>
<accession>A0ABU9YRI3</accession>